<protein>
    <submittedName>
        <fullName evidence="1">Uncharacterized protein</fullName>
    </submittedName>
</protein>
<dbReference type="AlphaFoldDB" id="A0A3B3DGQ4"/>
<name>A0A3B3DGQ4_ORYME</name>
<dbReference type="Ensembl" id="ENSOMET00000018689.1">
    <property type="protein sequence ID" value="ENSOMEP00000029288.1"/>
    <property type="gene ID" value="ENSOMEG00000012823.1"/>
</dbReference>
<dbReference type="Proteomes" id="UP000261560">
    <property type="component" value="Unplaced"/>
</dbReference>
<evidence type="ECO:0000313" key="1">
    <source>
        <dbReference type="Ensembl" id="ENSOMEP00000029288.1"/>
    </source>
</evidence>
<reference evidence="1" key="1">
    <citation type="submission" date="2025-08" db="UniProtKB">
        <authorList>
            <consortium name="Ensembl"/>
        </authorList>
    </citation>
    <scope>IDENTIFICATION</scope>
</reference>
<proteinExistence type="predicted"/>
<organism evidence="1 2">
    <name type="scientific">Oryzias melastigma</name>
    <name type="common">Marine medaka</name>
    <dbReference type="NCBI Taxonomy" id="30732"/>
    <lineage>
        <taxon>Eukaryota</taxon>
        <taxon>Metazoa</taxon>
        <taxon>Chordata</taxon>
        <taxon>Craniata</taxon>
        <taxon>Vertebrata</taxon>
        <taxon>Euteleostomi</taxon>
        <taxon>Actinopterygii</taxon>
        <taxon>Neopterygii</taxon>
        <taxon>Teleostei</taxon>
        <taxon>Neoteleostei</taxon>
        <taxon>Acanthomorphata</taxon>
        <taxon>Ovalentaria</taxon>
        <taxon>Atherinomorphae</taxon>
        <taxon>Beloniformes</taxon>
        <taxon>Adrianichthyidae</taxon>
        <taxon>Oryziinae</taxon>
        <taxon>Oryzias</taxon>
    </lineage>
</organism>
<sequence>MQSVLKILGENSSVWSLHMGHTWTFEHHTDPKHKSTCHWFQPSKHFNVGPI</sequence>
<evidence type="ECO:0000313" key="2">
    <source>
        <dbReference type="Proteomes" id="UP000261560"/>
    </source>
</evidence>
<accession>A0A3B3DGQ4</accession>
<keyword evidence="2" id="KW-1185">Reference proteome</keyword>
<dbReference type="PaxDb" id="30732-ENSOMEP00000029288"/>
<reference evidence="1" key="2">
    <citation type="submission" date="2025-09" db="UniProtKB">
        <authorList>
            <consortium name="Ensembl"/>
        </authorList>
    </citation>
    <scope>IDENTIFICATION</scope>
</reference>